<feature type="region of interest" description="Disordered" evidence="1">
    <location>
        <begin position="554"/>
        <end position="573"/>
    </location>
</feature>
<feature type="compositionally biased region" description="Low complexity" evidence="1">
    <location>
        <begin position="180"/>
        <end position="195"/>
    </location>
</feature>
<feature type="compositionally biased region" description="Basic and acidic residues" evidence="1">
    <location>
        <begin position="779"/>
        <end position="791"/>
    </location>
</feature>
<dbReference type="OrthoDB" id="2564910at2759"/>
<reference evidence="3" key="2">
    <citation type="submission" date="2013-12" db="EMBL/GenBank/DDBJ databases">
        <title>Evolution of pathogenesis and genome organization in the Tremellales.</title>
        <authorList>
            <person name="Cuomo C."/>
            <person name="Litvintseva A."/>
            <person name="Heitman J."/>
            <person name="Chen Y."/>
            <person name="Sun S."/>
            <person name="Springer D."/>
            <person name="Dromer F."/>
            <person name="Young S."/>
            <person name="Zeng Q."/>
            <person name="Chapman S."/>
            <person name="Gujja S."/>
            <person name="Saif S."/>
            <person name="Birren B."/>
        </authorList>
    </citation>
    <scope>NUCLEOTIDE SEQUENCE [LARGE SCALE GENOMIC DNA]</scope>
    <source>
        <strain evidence="3">BCC8398</strain>
    </source>
</reference>
<reference evidence="2 3" key="1">
    <citation type="submission" date="2013-07" db="EMBL/GenBank/DDBJ databases">
        <title>The Genome Sequence of Cryptococcus heveanensis BCC8398.</title>
        <authorList>
            <consortium name="The Broad Institute Genome Sequencing Platform"/>
            <person name="Cuomo C."/>
            <person name="Litvintseva A."/>
            <person name="Chen Y."/>
            <person name="Heitman J."/>
            <person name="Sun S."/>
            <person name="Springer D."/>
            <person name="Dromer F."/>
            <person name="Young S.K."/>
            <person name="Zeng Q."/>
            <person name="Gargeya S."/>
            <person name="Fitzgerald M."/>
            <person name="Abouelleil A."/>
            <person name="Alvarado L."/>
            <person name="Berlin A.M."/>
            <person name="Chapman S.B."/>
            <person name="Dewar J."/>
            <person name="Goldberg J."/>
            <person name="Griggs A."/>
            <person name="Gujja S."/>
            <person name="Hansen M."/>
            <person name="Howarth C."/>
            <person name="Imamovic A."/>
            <person name="Larimer J."/>
            <person name="McCowan C."/>
            <person name="Murphy C."/>
            <person name="Pearson M."/>
            <person name="Priest M."/>
            <person name="Roberts A."/>
            <person name="Saif S."/>
            <person name="Shea T."/>
            <person name="Sykes S."/>
            <person name="Wortman J."/>
            <person name="Nusbaum C."/>
            <person name="Birren B."/>
        </authorList>
    </citation>
    <scope>NUCLEOTIDE SEQUENCE [LARGE SCALE GENOMIC DNA]</scope>
    <source>
        <strain evidence="2 3">BCC8398</strain>
    </source>
</reference>
<feature type="compositionally biased region" description="Low complexity" evidence="1">
    <location>
        <begin position="97"/>
        <end position="116"/>
    </location>
</feature>
<evidence type="ECO:0000313" key="3">
    <source>
        <dbReference type="Proteomes" id="UP000092666"/>
    </source>
</evidence>
<sequence>MKPRLRLAASARPVTPAARSELVESGSLLPWAGQRVTAASASSLAAGLKRHLASSAAAIRQLSSAEDEEYVDRDPSGVDYDRNEQQRWMEEIPYAESSAMAARRQQSQQSHPSRPSSSPPLPSSFAPRASRRQSPLYSASAPAPSAEPSTTTVSIKAPSISIRHPYQSKKPSRPAPSASPQPSLAITPTSTRRPTPASYIYEALRTPNPPPPADFLTFLRAHSHTLTYAAGLTLAKYAERVDDQKALRGVWREMVSNRIAPLGAYKSFVAAQRIRRKRLTSGNPALRTSSVKVSRSTEAVTEGELEEAVVDGYFGSTEKPAQRAYAVERPNRWAMKMYPPLESIPRDFDWDQLVRHLHFLLLERSAPGFEDAMELLTGCFGHQGETGDAMKDDNRVDKGLLDVGDRIDGLQGDRTRIRNGYKAMALLNLYLTYLPATRQSNTANIDIDMDPLDLIDAYLETAGSSNMFESIIGKQTLHLSVRALIDLASTEAEAKAQIQATRRSTSLPVVEKSLIDQRASTIGPKTVTSKSAHSSPSSNFLVGTSEHTYPTAKAVHAGRPGSGNDTHSPEQQQEPVAITTSAINRILATISHFRSAHAIYPGPETYRHLALFALAHDLKDQVGLMAYEGWFKAFESLQRRASAEQDDRGVGVTVGGRERVEEVRFRFRRVGSTKRRWKRVLGMLEEKGWIRKVSDDVEDGSSLDGGVNVIRDEEEGNVDLGHAVRGGGLGWGYEWIRSRSDQVRRRETIAIEGGHKGQAEADVESEEEAWEAQGVIPSVKEEVEPKSDPLERSSTPPLPASPAPGSSRSGPDDDIRSTQNNFRCVQGQNPSTKFPAHDRETSFLDTSTSPVIPLSVGGNPHPHPHHRSIQTQTQKQIQAQT</sequence>
<name>A0A1B9H3M2_9TREE</name>
<proteinExistence type="predicted"/>
<feature type="region of interest" description="Disordered" evidence="1">
    <location>
        <begin position="61"/>
        <end position="84"/>
    </location>
</feature>
<feature type="region of interest" description="Disordered" evidence="1">
    <location>
        <begin position="521"/>
        <end position="543"/>
    </location>
</feature>
<feature type="compositionally biased region" description="Low complexity" evidence="1">
    <location>
        <begin position="869"/>
        <end position="881"/>
    </location>
</feature>
<feature type="compositionally biased region" description="Polar residues" evidence="1">
    <location>
        <begin position="817"/>
        <end position="832"/>
    </location>
</feature>
<feature type="region of interest" description="Disordered" evidence="1">
    <location>
        <begin position="1"/>
        <end position="20"/>
    </location>
</feature>
<evidence type="ECO:0000313" key="2">
    <source>
        <dbReference type="EMBL" id="OCF37872.1"/>
    </source>
</evidence>
<feature type="compositionally biased region" description="Basic and acidic residues" evidence="1">
    <location>
        <begin position="72"/>
        <end position="84"/>
    </location>
</feature>
<feature type="region of interest" description="Disordered" evidence="1">
    <location>
        <begin position="772"/>
        <end position="881"/>
    </location>
</feature>
<feature type="compositionally biased region" description="Polar residues" evidence="1">
    <location>
        <begin position="563"/>
        <end position="573"/>
    </location>
</feature>
<keyword evidence="3" id="KW-1185">Reference proteome</keyword>
<gene>
    <name evidence="2" type="ORF">I316_00096</name>
</gene>
<organism evidence="2 3">
    <name type="scientific">Kwoniella heveanensis BCC8398</name>
    <dbReference type="NCBI Taxonomy" id="1296120"/>
    <lineage>
        <taxon>Eukaryota</taxon>
        <taxon>Fungi</taxon>
        <taxon>Dikarya</taxon>
        <taxon>Basidiomycota</taxon>
        <taxon>Agaricomycotina</taxon>
        <taxon>Tremellomycetes</taxon>
        <taxon>Tremellales</taxon>
        <taxon>Cryptococcaceae</taxon>
        <taxon>Kwoniella</taxon>
    </lineage>
</organism>
<evidence type="ECO:0000256" key="1">
    <source>
        <dbReference type="SAM" id="MobiDB-lite"/>
    </source>
</evidence>
<dbReference type="AlphaFoldDB" id="A0A1B9H3M2"/>
<dbReference type="EMBL" id="KI669492">
    <property type="protein sequence ID" value="OCF37872.1"/>
    <property type="molecule type" value="Genomic_DNA"/>
</dbReference>
<protein>
    <submittedName>
        <fullName evidence="2">Uncharacterized protein</fullName>
    </submittedName>
</protein>
<accession>A0A1B9H3M2</accession>
<feature type="compositionally biased region" description="Polar residues" evidence="1">
    <location>
        <begin position="526"/>
        <end position="543"/>
    </location>
</feature>
<feature type="compositionally biased region" description="Low complexity" evidence="1">
    <location>
        <begin position="123"/>
        <end position="152"/>
    </location>
</feature>
<dbReference type="Proteomes" id="UP000092666">
    <property type="component" value="Unassembled WGS sequence"/>
</dbReference>
<feature type="region of interest" description="Disordered" evidence="1">
    <location>
        <begin position="96"/>
        <end position="195"/>
    </location>
</feature>